<accession>A0A265URK9</accession>
<dbReference type="AlphaFoldDB" id="A0A265URK9"/>
<sequence length="139" mass="15638">MKKLIICCCVITCFCITESFSQQLVYRPVNPMFGGDTFNYQFLLQSAQAQNSFTANNDDPFGRQNDLERFTQNLNNQLLSQISRTLFTQQFGRDGELRPGTFTFGTLSLEIFETAEGLVIDILDTSNGDQTQIILPGSN</sequence>
<evidence type="ECO:0000313" key="5">
    <source>
        <dbReference type="Proteomes" id="UP000216840"/>
    </source>
</evidence>
<proteinExistence type="predicted"/>
<comment type="caution">
    <text evidence="4">The sequence shown here is derived from an EMBL/GenBank/DDBJ whole genome shotgun (WGS) entry which is preliminary data.</text>
</comment>
<evidence type="ECO:0000313" key="4">
    <source>
        <dbReference type="EMBL" id="OZV67953.1"/>
    </source>
</evidence>
<dbReference type="RefSeq" id="WP_094968542.1">
    <property type="nucleotide sequence ID" value="NZ_NGJN01000005.1"/>
</dbReference>
<comment type="function">
    <text evidence="1">May be involved in the biogenesis of curli organelles.</text>
</comment>
<gene>
    <name evidence="4" type="ORF">CA834_09870</name>
</gene>
<protein>
    <recommendedName>
        <fullName evidence="2">Curli production assembly/transport component CsgF</fullName>
    </recommendedName>
</protein>
<reference evidence="4 5" key="1">
    <citation type="submission" date="2017-05" db="EMBL/GenBank/DDBJ databases">
        <title>The draft genome sequence of Idiomarina salinarum WNB302.</title>
        <authorList>
            <person name="Sun Y."/>
            <person name="Chen B."/>
            <person name="Du Z."/>
        </authorList>
    </citation>
    <scope>NUCLEOTIDE SEQUENCE [LARGE SCALE GENOMIC DNA]</scope>
    <source>
        <strain evidence="4 5">WNB302</strain>
    </source>
</reference>
<keyword evidence="5" id="KW-1185">Reference proteome</keyword>
<evidence type="ECO:0000256" key="2">
    <source>
        <dbReference type="ARBA" id="ARBA00014031"/>
    </source>
</evidence>
<dbReference type="EMBL" id="NGJN01000005">
    <property type="protein sequence ID" value="OZV67953.1"/>
    <property type="molecule type" value="Genomic_DNA"/>
</dbReference>
<evidence type="ECO:0000256" key="1">
    <source>
        <dbReference type="ARBA" id="ARBA00003989"/>
    </source>
</evidence>
<organism evidence="4 5">
    <name type="scientific">Winogradskyella aurantia</name>
    <dbReference type="NCBI Taxonomy" id="1915063"/>
    <lineage>
        <taxon>Bacteria</taxon>
        <taxon>Pseudomonadati</taxon>
        <taxon>Bacteroidota</taxon>
        <taxon>Flavobacteriia</taxon>
        <taxon>Flavobacteriales</taxon>
        <taxon>Flavobacteriaceae</taxon>
        <taxon>Winogradskyella</taxon>
    </lineage>
</organism>
<evidence type="ECO:0000256" key="3">
    <source>
        <dbReference type="ARBA" id="ARBA00022729"/>
    </source>
</evidence>
<name>A0A265URK9_9FLAO</name>
<dbReference type="InterPro" id="IPR018893">
    <property type="entry name" value="T8SS_CsgF"/>
</dbReference>
<dbReference type="OrthoDB" id="1443407at2"/>
<dbReference type="Pfam" id="PF10614">
    <property type="entry name" value="CsgF"/>
    <property type="match status" value="1"/>
</dbReference>
<dbReference type="Proteomes" id="UP000216840">
    <property type="component" value="Unassembled WGS sequence"/>
</dbReference>
<keyword evidence="3" id="KW-0732">Signal</keyword>